<dbReference type="AlphaFoldDB" id="A0A4Z2G7Z0"/>
<gene>
    <name evidence="1" type="ORF">EYF80_040496</name>
</gene>
<accession>A0A4Z2G7Z0</accession>
<keyword evidence="2" id="KW-1185">Reference proteome</keyword>
<sequence length="113" mass="12385">MNLDHIQKEIRIPGMKLELIDGVSMTYIMLEGLKVDLVKLDPKQRLAVVLLWKSLCNYQPNARMEPYAYSIKSASSKEATLISSDCSSSSSSSFTTSSSAALFTPLCFDSAVA</sequence>
<evidence type="ECO:0000313" key="1">
    <source>
        <dbReference type="EMBL" id="TNN49321.1"/>
    </source>
</evidence>
<evidence type="ECO:0000313" key="2">
    <source>
        <dbReference type="Proteomes" id="UP000314294"/>
    </source>
</evidence>
<reference evidence="1 2" key="1">
    <citation type="submission" date="2019-03" db="EMBL/GenBank/DDBJ databases">
        <title>First draft genome of Liparis tanakae, snailfish: a comprehensive survey of snailfish specific genes.</title>
        <authorList>
            <person name="Kim W."/>
            <person name="Song I."/>
            <person name="Jeong J.-H."/>
            <person name="Kim D."/>
            <person name="Kim S."/>
            <person name="Ryu S."/>
            <person name="Song J.Y."/>
            <person name="Lee S.K."/>
        </authorList>
    </citation>
    <scope>NUCLEOTIDE SEQUENCE [LARGE SCALE GENOMIC DNA]</scope>
    <source>
        <tissue evidence="1">Muscle</tissue>
    </source>
</reference>
<name>A0A4Z2G7Z0_9TELE</name>
<proteinExistence type="predicted"/>
<dbReference type="Proteomes" id="UP000314294">
    <property type="component" value="Unassembled WGS sequence"/>
</dbReference>
<organism evidence="1 2">
    <name type="scientific">Liparis tanakae</name>
    <name type="common">Tanaka's snailfish</name>
    <dbReference type="NCBI Taxonomy" id="230148"/>
    <lineage>
        <taxon>Eukaryota</taxon>
        <taxon>Metazoa</taxon>
        <taxon>Chordata</taxon>
        <taxon>Craniata</taxon>
        <taxon>Vertebrata</taxon>
        <taxon>Euteleostomi</taxon>
        <taxon>Actinopterygii</taxon>
        <taxon>Neopterygii</taxon>
        <taxon>Teleostei</taxon>
        <taxon>Neoteleostei</taxon>
        <taxon>Acanthomorphata</taxon>
        <taxon>Eupercaria</taxon>
        <taxon>Perciformes</taxon>
        <taxon>Cottioidei</taxon>
        <taxon>Cottales</taxon>
        <taxon>Liparidae</taxon>
        <taxon>Liparis</taxon>
    </lineage>
</organism>
<dbReference type="EMBL" id="SRLO01000661">
    <property type="protein sequence ID" value="TNN49321.1"/>
    <property type="molecule type" value="Genomic_DNA"/>
</dbReference>
<comment type="caution">
    <text evidence="1">The sequence shown here is derived from an EMBL/GenBank/DDBJ whole genome shotgun (WGS) entry which is preliminary data.</text>
</comment>
<protein>
    <submittedName>
        <fullName evidence="1">Uncharacterized protein</fullName>
    </submittedName>
</protein>